<comment type="subcellular location">
    <subcellularLocation>
        <location evidence="1">Cell envelope</location>
    </subcellularLocation>
</comment>
<dbReference type="AlphaFoldDB" id="A0A5R9QWD4"/>
<dbReference type="OrthoDB" id="9793175at2"/>
<keyword evidence="4" id="KW-0408">Iron</keyword>
<keyword evidence="4" id="KW-0410">Iron transport</keyword>
<dbReference type="Proteomes" id="UP000306635">
    <property type="component" value="Unassembled WGS sequence"/>
</dbReference>
<dbReference type="PANTHER" id="PTHR30532">
    <property type="entry name" value="IRON III DICITRATE-BINDING PERIPLASMIC PROTEIN"/>
    <property type="match status" value="1"/>
</dbReference>
<keyword evidence="9" id="KW-1185">Reference proteome</keyword>
<keyword evidence="5 6" id="KW-0732">Signal</keyword>
<dbReference type="PANTHER" id="PTHR30532:SF1">
    <property type="entry name" value="IRON(3+)-HYDROXAMATE-BINDING PROTEIN FHUD"/>
    <property type="match status" value="1"/>
</dbReference>
<evidence type="ECO:0000259" key="7">
    <source>
        <dbReference type="PROSITE" id="PS50983"/>
    </source>
</evidence>
<evidence type="ECO:0000256" key="1">
    <source>
        <dbReference type="ARBA" id="ARBA00004196"/>
    </source>
</evidence>
<dbReference type="GO" id="GO:1901678">
    <property type="term" value="P:iron coordination entity transport"/>
    <property type="evidence" value="ECO:0007669"/>
    <property type="project" value="UniProtKB-ARBA"/>
</dbReference>
<dbReference type="Pfam" id="PF01497">
    <property type="entry name" value="Peripla_BP_2"/>
    <property type="match status" value="1"/>
</dbReference>
<keyword evidence="3" id="KW-0813">Transport</keyword>
<dbReference type="EMBL" id="SWDV01000024">
    <property type="protein sequence ID" value="TLX74449.1"/>
    <property type="molecule type" value="Genomic_DNA"/>
</dbReference>
<evidence type="ECO:0000256" key="6">
    <source>
        <dbReference type="SAM" id="SignalP"/>
    </source>
</evidence>
<protein>
    <submittedName>
        <fullName evidence="8">Iron-siderophore ABC transporter substrate-binding protein</fullName>
    </submittedName>
</protein>
<evidence type="ECO:0000256" key="2">
    <source>
        <dbReference type="ARBA" id="ARBA00008814"/>
    </source>
</evidence>
<dbReference type="InterPro" id="IPR002491">
    <property type="entry name" value="ABC_transptr_periplasmic_BD"/>
</dbReference>
<feature type="chain" id="PRO_5024305401" evidence="6">
    <location>
        <begin position="31"/>
        <end position="308"/>
    </location>
</feature>
<sequence length="308" mass="33025">MHVSASLPRRFLSCTALLLAGLVLSLPVQAAERSLDTAFGPVKVKDNPQRVIALGENALDASLTLGVTPVGSLASRGGTDLPAYLKAKSGPLPLVGTVRETNLEAVLKLRPDLILAAPGLTREQYAKLSLLAPTVVPKGGSLDDWRGAFRVYADALDKQAEGEQRLTEIDQRIAALRPRLPADTSVSVVRWNPQGPMMMSGHLFVGQLLDQLGLKANELAKQTDKRPHTDILSLENLSKADADWIFLATLNPDGEKALAEARQQPAFTRLKAVEAGHLASVDGQIWSSSSGYLAAQQVLDDVEKALLH</sequence>
<comment type="caution">
    <text evidence="8">The sequence shown here is derived from an EMBL/GenBank/DDBJ whole genome shotgun (WGS) entry which is preliminary data.</text>
</comment>
<dbReference type="CDD" id="cd01146">
    <property type="entry name" value="FhuD"/>
    <property type="match status" value="1"/>
</dbReference>
<dbReference type="RefSeq" id="WP_138524752.1">
    <property type="nucleotide sequence ID" value="NZ_SWDV01000024.1"/>
</dbReference>
<reference evidence="8 9" key="1">
    <citation type="submission" date="2019-04" db="EMBL/GenBank/DDBJ databases">
        <authorList>
            <person name="Li M."/>
        </authorList>
    </citation>
    <scope>NUCLEOTIDE SEQUENCE [LARGE SCALE GENOMIC DNA]</scope>
    <source>
        <strain evidence="8 9">LAM1902</strain>
    </source>
</reference>
<gene>
    <name evidence="8" type="ORF">FAS41_18385</name>
</gene>
<dbReference type="PROSITE" id="PS50983">
    <property type="entry name" value="FE_B12_PBP"/>
    <property type="match status" value="1"/>
</dbReference>
<proteinExistence type="inferred from homology"/>
<evidence type="ECO:0000256" key="3">
    <source>
        <dbReference type="ARBA" id="ARBA00022448"/>
    </source>
</evidence>
<evidence type="ECO:0000313" key="9">
    <source>
        <dbReference type="Proteomes" id="UP000306635"/>
    </source>
</evidence>
<organism evidence="8 9">
    <name type="scientific">Pseudomonas nicosulfuronedens</name>
    <dbReference type="NCBI Taxonomy" id="2571105"/>
    <lineage>
        <taxon>Bacteria</taxon>
        <taxon>Pseudomonadati</taxon>
        <taxon>Pseudomonadota</taxon>
        <taxon>Gammaproteobacteria</taxon>
        <taxon>Pseudomonadales</taxon>
        <taxon>Pseudomonadaceae</taxon>
        <taxon>Pseudomonas</taxon>
    </lineage>
</organism>
<comment type="similarity">
    <text evidence="2">Belongs to the bacterial solute-binding protein 8 family.</text>
</comment>
<accession>A0A5R9QWD4</accession>
<dbReference type="InterPro" id="IPR051313">
    <property type="entry name" value="Bact_iron-sidero_bind"/>
</dbReference>
<name>A0A5R9QWD4_9PSED</name>
<dbReference type="GO" id="GO:0030288">
    <property type="term" value="C:outer membrane-bounded periplasmic space"/>
    <property type="evidence" value="ECO:0007669"/>
    <property type="project" value="TreeGrafter"/>
</dbReference>
<evidence type="ECO:0000313" key="8">
    <source>
        <dbReference type="EMBL" id="TLX74449.1"/>
    </source>
</evidence>
<evidence type="ECO:0000256" key="4">
    <source>
        <dbReference type="ARBA" id="ARBA00022496"/>
    </source>
</evidence>
<dbReference type="Gene3D" id="3.40.50.1980">
    <property type="entry name" value="Nitrogenase molybdenum iron protein domain"/>
    <property type="match status" value="2"/>
</dbReference>
<evidence type="ECO:0000256" key="5">
    <source>
        <dbReference type="ARBA" id="ARBA00022729"/>
    </source>
</evidence>
<dbReference type="SUPFAM" id="SSF53807">
    <property type="entry name" value="Helical backbone' metal receptor"/>
    <property type="match status" value="1"/>
</dbReference>
<keyword evidence="4" id="KW-0406">Ion transport</keyword>
<feature type="domain" description="Fe/B12 periplasmic-binding" evidence="7">
    <location>
        <begin position="50"/>
        <end position="308"/>
    </location>
</feature>
<feature type="signal peptide" evidence="6">
    <location>
        <begin position="1"/>
        <end position="30"/>
    </location>
</feature>